<sequence>MLQHESFSFSRLFLNRNLEFFFILGVNNSDNFDEYWDGRTIEVVGYAVIYIDFETNEQKNFIYLIDNNNNHDNVVKYTKKFIEQMSLSDKLSDRENYKILKTKINNRVVSEPYKDFIKIVVKNEIPEFVLDL</sequence>
<proteinExistence type="predicted"/>
<accession>A0AAJ5RXH4</accession>
<evidence type="ECO:0000313" key="1">
    <source>
        <dbReference type="EMBL" id="WDV08179.1"/>
    </source>
</evidence>
<reference evidence="1" key="1">
    <citation type="submission" date="2022-11" db="EMBL/GenBank/DDBJ databases">
        <title>Lysinibacillus irui.</title>
        <authorList>
            <person name="Akintayo S.O."/>
        </authorList>
    </citation>
    <scope>NUCLEOTIDE SEQUENCE</scope>
    <source>
        <strain evidence="1">IRB4-01</strain>
    </source>
</reference>
<dbReference type="AlphaFoldDB" id="A0AAJ5RXH4"/>
<dbReference type="KEGG" id="liu:OU989_06735"/>
<evidence type="ECO:0000313" key="2">
    <source>
        <dbReference type="Proteomes" id="UP001219585"/>
    </source>
</evidence>
<gene>
    <name evidence="1" type="ORF">OU989_06735</name>
</gene>
<dbReference type="RefSeq" id="WP_274796350.1">
    <property type="nucleotide sequence ID" value="NZ_CP113527.1"/>
</dbReference>
<dbReference type="Proteomes" id="UP001219585">
    <property type="component" value="Chromosome"/>
</dbReference>
<protein>
    <submittedName>
        <fullName evidence="1">Uncharacterized protein</fullName>
    </submittedName>
</protein>
<name>A0AAJ5RXH4_9BACI</name>
<organism evidence="1 2">
    <name type="scientific">Lysinibacillus irui</name>
    <dbReference type="NCBI Taxonomy" id="2998077"/>
    <lineage>
        <taxon>Bacteria</taxon>
        <taxon>Bacillati</taxon>
        <taxon>Bacillota</taxon>
        <taxon>Bacilli</taxon>
        <taxon>Bacillales</taxon>
        <taxon>Bacillaceae</taxon>
        <taxon>Lysinibacillus</taxon>
    </lineage>
</organism>
<dbReference type="EMBL" id="CP113527">
    <property type="protein sequence ID" value="WDV08179.1"/>
    <property type="molecule type" value="Genomic_DNA"/>
</dbReference>